<evidence type="ECO:0000256" key="4">
    <source>
        <dbReference type="ARBA" id="ARBA00022833"/>
    </source>
</evidence>
<dbReference type="FunFam" id="2.10.110.10:FF:000009">
    <property type="entry name" value="Paxillin isoform 1"/>
    <property type="match status" value="1"/>
</dbReference>
<dbReference type="OrthoDB" id="20689at2759"/>
<reference evidence="11 12" key="1">
    <citation type="submission" date="2013-02" db="EMBL/GenBank/DDBJ databases">
        <title>Genome sequence of Candida maltosa Xu316, a potential industrial strain for xylitol and ethanol production.</title>
        <authorList>
            <person name="Yu J."/>
            <person name="Wang Q."/>
            <person name="Geng X."/>
            <person name="Bao W."/>
            <person name="He P."/>
            <person name="Cai J."/>
        </authorList>
    </citation>
    <scope>NUCLEOTIDE SEQUENCE [LARGE SCALE GENOMIC DNA]</scope>
    <source>
        <strain evidence="12">Xu316</strain>
    </source>
</reference>
<keyword evidence="12" id="KW-1185">Reference proteome</keyword>
<evidence type="ECO:0000256" key="2">
    <source>
        <dbReference type="ARBA" id="ARBA00022723"/>
    </source>
</evidence>
<feature type="compositionally biased region" description="Polar residues" evidence="8">
    <location>
        <begin position="139"/>
        <end position="157"/>
    </location>
</feature>
<dbReference type="HOGENOM" id="CLU_001321_1_0_1"/>
<dbReference type="GO" id="GO:0030036">
    <property type="term" value="P:actin cytoskeleton organization"/>
    <property type="evidence" value="ECO:0007669"/>
    <property type="project" value="TreeGrafter"/>
</dbReference>
<feature type="compositionally biased region" description="Polar residues" evidence="8">
    <location>
        <begin position="265"/>
        <end position="283"/>
    </location>
</feature>
<dbReference type="InterPro" id="IPR001781">
    <property type="entry name" value="Znf_LIM"/>
</dbReference>
<feature type="region of interest" description="Disordered" evidence="8">
    <location>
        <begin position="1307"/>
        <end position="1334"/>
    </location>
</feature>
<feature type="domain" description="Rho-GAP" evidence="10">
    <location>
        <begin position="1129"/>
        <end position="1359"/>
    </location>
</feature>
<dbReference type="PANTHER" id="PTHR24215">
    <property type="entry name" value="RHO-GTPASE-ACTIVATING PROTEIN LRG1"/>
    <property type="match status" value="1"/>
</dbReference>
<keyword evidence="2 7" id="KW-0479">Metal-binding</keyword>
<feature type="compositionally biased region" description="Polar residues" evidence="8">
    <location>
        <begin position="247"/>
        <end position="257"/>
    </location>
</feature>
<keyword evidence="5 7" id="KW-0440">LIM domain</keyword>
<dbReference type="EMBL" id="AOGT01000900">
    <property type="protein sequence ID" value="EMG48915.1"/>
    <property type="molecule type" value="Genomic_DNA"/>
</dbReference>
<dbReference type="SUPFAM" id="SSF57716">
    <property type="entry name" value="Glucocorticoid receptor-like (DNA-binding domain)"/>
    <property type="match status" value="2"/>
</dbReference>
<dbReference type="CDD" id="cd09392">
    <property type="entry name" value="LIM2_Lrg1p_like"/>
    <property type="match status" value="1"/>
</dbReference>
<feature type="compositionally biased region" description="Pro residues" evidence="8">
    <location>
        <begin position="123"/>
        <end position="133"/>
    </location>
</feature>
<feature type="region of interest" description="Disordered" evidence="8">
    <location>
        <begin position="1"/>
        <end position="304"/>
    </location>
</feature>
<dbReference type="GO" id="GO:0030695">
    <property type="term" value="F:GTPase regulator activity"/>
    <property type="evidence" value="ECO:0007669"/>
    <property type="project" value="UniProtKB-ARBA"/>
</dbReference>
<evidence type="ECO:0000313" key="11">
    <source>
        <dbReference type="EMBL" id="EMG48915.1"/>
    </source>
</evidence>
<dbReference type="CDD" id="cd09391">
    <property type="entry name" value="LIM1_Lrg1p_like"/>
    <property type="match status" value="1"/>
</dbReference>
<dbReference type="eggNOG" id="KOG1703">
    <property type="taxonomic scope" value="Eukaryota"/>
</dbReference>
<dbReference type="GO" id="GO:0005634">
    <property type="term" value="C:nucleus"/>
    <property type="evidence" value="ECO:0007669"/>
    <property type="project" value="UniProtKB-SubCell"/>
</dbReference>
<feature type="compositionally biased region" description="Pro residues" evidence="8">
    <location>
        <begin position="90"/>
        <end position="107"/>
    </location>
</feature>
<dbReference type="STRING" id="1245528.M3K0T8"/>
<dbReference type="PROSITE" id="PS50023">
    <property type="entry name" value="LIM_DOMAIN_2"/>
    <property type="match status" value="3"/>
</dbReference>
<feature type="domain" description="LIM zinc-binding" evidence="9">
    <location>
        <begin position="729"/>
        <end position="793"/>
    </location>
</feature>
<evidence type="ECO:0000313" key="12">
    <source>
        <dbReference type="Proteomes" id="UP000011777"/>
    </source>
</evidence>
<dbReference type="OMA" id="QCSAKFF"/>
<name>M3K0T8_CANMX</name>
<keyword evidence="3" id="KW-0677">Repeat</keyword>
<feature type="compositionally biased region" description="Basic and acidic residues" evidence="8">
    <location>
        <begin position="295"/>
        <end position="304"/>
    </location>
</feature>
<feature type="compositionally biased region" description="Basic and acidic residues" evidence="8">
    <location>
        <begin position="174"/>
        <end position="185"/>
    </location>
</feature>
<feature type="region of interest" description="Disordered" evidence="8">
    <location>
        <begin position="906"/>
        <end position="935"/>
    </location>
</feature>
<feature type="compositionally biased region" description="Polar residues" evidence="8">
    <location>
        <begin position="1"/>
        <end position="23"/>
    </location>
</feature>
<feature type="domain" description="LIM zinc-binding" evidence="9">
    <location>
        <begin position="312"/>
        <end position="376"/>
    </location>
</feature>
<dbReference type="GO" id="GO:0007165">
    <property type="term" value="P:signal transduction"/>
    <property type="evidence" value="ECO:0007669"/>
    <property type="project" value="InterPro"/>
</dbReference>
<feature type="compositionally biased region" description="Basic residues" evidence="8">
    <location>
        <begin position="52"/>
        <end position="66"/>
    </location>
</feature>
<dbReference type="Pfam" id="PF00620">
    <property type="entry name" value="RhoGAP"/>
    <property type="match status" value="1"/>
</dbReference>
<evidence type="ECO:0000256" key="5">
    <source>
        <dbReference type="ARBA" id="ARBA00023038"/>
    </source>
</evidence>
<dbReference type="GO" id="GO:0005737">
    <property type="term" value="C:cytoplasm"/>
    <property type="evidence" value="ECO:0007669"/>
    <property type="project" value="TreeGrafter"/>
</dbReference>
<evidence type="ECO:0000256" key="7">
    <source>
        <dbReference type="PROSITE-ProRule" id="PRU00125"/>
    </source>
</evidence>
<evidence type="ECO:0000259" key="10">
    <source>
        <dbReference type="PROSITE" id="PS50238"/>
    </source>
</evidence>
<feature type="domain" description="LIM zinc-binding" evidence="9">
    <location>
        <begin position="379"/>
        <end position="439"/>
    </location>
</feature>
<accession>M3K0T8</accession>
<dbReference type="Pfam" id="PF00412">
    <property type="entry name" value="LIM"/>
    <property type="match status" value="3"/>
</dbReference>
<protein>
    <submittedName>
        <fullName evidence="11">Uncharacterized protein</fullName>
    </submittedName>
</protein>
<evidence type="ECO:0000256" key="6">
    <source>
        <dbReference type="ARBA" id="ARBA00023242"/>
    </source>
</evidence>
<evidence type="ECO:0000256" key="3">
    <source>
        <dbReference type="ARBA" id="ARBA00022737"/>
    </source>
</evidence>
<keyword evidence="6" id="KW-0539">Nucleus</keyword>
<organism evidence="11 12">
    <name type="scientific">Candida maltosa (strain Xu316)</name>
    <name type="common">Yeast</name>
    <dbReference type="NCBI Taxonomy" id="1245528"/>
    <lineage>
        <taxon>Eukaryota</taxon>
        <taxon>Fungi</taxon>
        <taxon>Dikarya</taxon>
        <taxon>Ascomycota</taxon>
        <taxon>Saccharomycotina</taxon>
        <taxon>Pichiomycetes</taxon>
        <taxon>Debaryomycetaceae</taxon>
        <taxon>Candida/Lodderomyces clade</taxon>
        <taxon>Candida</taxon>
    </lineage>
</organism>
<comment type="subcellular location">
    <subcellularLocation>
        <location evidence="1">Nucleus</location>
    </subcellularLocation>
</comment>
<evidence type="ECO:0000256" key="1">
    <source>
        <dbReference type="ARBA" id="ARBA00004123"/>
    </source>
</evidence>
<dbReference type="SMART" id="SM00324">
    <property type="entry name" value="RhoGAP"/>
    <property type="match status" value="1"/>
</dbReference>
<dbReference type="PROSITE" id="PS50238">
    <property type="entry name" value="RHOGAP"/>
    <property type="match status" value="1"/>
</dbReference>
<feature type="compositionally biased region" description="Low complexity" evidence="8">
    <location>
        <begin position="32"/>
        <end position="48"/>
    </location>
</feature>
<dbReference type="Gene3D" id="2.10.110.10">
    <property type="entry name" value="Cysteine Rich Protein"/>
    <property type="match status" value="4"/>
</dbReference>
<dbReference type="InterPro" id="IPR008936">
    <property type="entry name" value="Rho_GTPase_activation_prot"/>
</dbReference>
<dbReference type="GO" id="GO:0046872">
    <property type="term" value="F:metal ion binding"/>
    <property type="evidence" value="ECO:0007669"/>
    <property type="project" value="UniProtKB-KW"/>
</dbReference>
<sequence>MNQSFETPQRSSYRSTINIVNSPDNRDSILITPESTSNTTSPSKNNQPPGSPKRKFNPFGHSRSHSHTTNNNKKIFYPIHHDGRYSNNNTPPPQFQHTEPPPPPPQTGVPKRQPSVRHTIPKEFPPPPPPPTSGPLAATGTSSTPLSRNSSQSNWTSLIPPMPGKPEPSYNSKDSLHQLKQNRDFESDEFNFSNMRLSSSATGTTGKNTSKPSSRDHSQSVSDNYSRNIPTNNPFLFREKRSDLFPSKSSLDPSQRHSIAVSPTPEKQSSKSNSDDSFANYTDSMMPGSYQRPPINKDKSLEKKSTRKKSRKICAKCGLEISSQFVRALQSAYHVDCFTCHECGKQCSAKFFPYEIKSDEGTTKQVALCEYDYFKKLDLICFSCNSALRGPYITALGNKYHLEHFKCHVCQRVFDSDESYYEHNNNIYCHYHYSKLYASHCEGCQSSIVKQFVELFRGGRNQHWHPECYMVHKFWNVCITPDSVGLQKLYDLSDETLNSLKLLKDADDNSRSNIDSNTLVSIEQQIEQVVMRSWLALSGYEEMTAKCISDMLLYACTGNKFSGIVVTGKLVLNVEVLFNALDYVLLMCNSSTELLHEKYGSPHRVDDSESSSQEEEYFQMLKKEPRNITGKIMSYLAILRKSDHIAKSGSLSAELLSVITGCAHYLKLLIRIGLFNALKLNKLYGTTNAIEKFLQLTLEHEAINLMAGDELTQLSLINSKLTIPPSSTDACSACAKSIEKSCLRMNNNRWHIKCFICSGCDRLIPQSEAADTKFDLIHQSIICKHCYCEHYDVGFQVVSDLSQLIYLLKIALFRSRSVMKIDLAKVPKNYLSSEDDYQEGENEVEDNYSQTLNDVTSLRSKRQSQKLSKSVKKKARKSIIVEAPEADNAKKEEYKVSNEHTITEELNELSFDQPPPLTDTRKTSTASQLSFDKSENEKFVVSRKKSLKIRDEPQRQATNLQLDRTSDLLKNEKALTLDDIPRIVAAEQARDQRPNAFKHHNSLYQRQSAPHRLKTTGHHKSSSIVTPTNVLENILNSSSLPPAASDNMANENRPQKYYSELSKEEHFIVRHIAVDVLSRLDKFYNKDELMPLIQHKKHGNSGGTFWDKFRFGGASSDGKKDKTMAVFGVDLQMLTNKYGIDSDLGVGPSKLRIPIIVDDLIAALRQKDMSVEGIFRLNGNIKKLRELTEQINKNPLHSPDFSLQNAVQLAALMKKWLRELPDPLLTFGLYDYWISSQREQDPELKKKKVQLVYALLGRTNRNLLEVLLYFLSWVASFAVVDEETGSKMDILNLATVIAPNILISKSSSNSSATTSTSTTSTNGNSSNNDSSSSVQGSGDNYFLAIEVVNQLIEQHEEFSIVPNEIMEIYEKCKFDSFLENHHHHHSGNSNSSKRITSKEVMTVLESQNNNST</sequence>
<dbReference type="Proteomes" id="UP000011777">
    <property type="component" value="Unassembled WGS sequence"/>
</dbReference>
<comment type="caution">
    <text evidence="11">The sequence shown here is derived from an EMBL/GenBank/DDBJ whole genome shotgun (WGS) entry which is preliminary data.</text>
</comment>
<dbReference type="Gene3D" id="1.10.555.10">
    <property type="entry name" value="Rho GTPase activation protein"/>
    <property type="match status" value="1"/>
</dbReference>
<dbReference type="InterPro" id="IPR000198">
    <property type="entry name" value="RhoGAP_dom"/>
</dbReference>
<evidence type="ECO:0000256" key="8">
    <source>
        <dbReference type="SAM" id="MobiDB-lite"/>
    </source>
</evidence>
<feature type="compositionally biased region" description="Polar residues" evidence="8">
    <location>
        <begin position="190"/>
        <end position="212"/>
    </location>
</feature>
<dbReference type="SMART" id="SM00132">
    <property type="entry name" value="LIM"/>
    <property type="match status" value="3"/>
</dbReference>
<feature type="compositionally biased region" description="Low complexity" evidence="8">
    <location>
        <begin position="1307"/>
        <end position="1333"/>
    </location>
</feature>
<dbReference type="SUPFAM" id="SSF48350">
    <property type="entry name" value="GTPase activation domain, GAP"/>
    <property type="match status" value="1"/>
</dbReference>
<keyword evidence="4 7" id="KW-0862">Zinc</keyword>
<dbReference type="eggNOG" id="KOG2710">
    <property type="taxonomic scope" value="Eukaryota"/>
</dbReference>
<proteinExistence type="predicted"/>
<feature type="compositionally biased region" description="Polar residues" evidence="8">
    <location>
        <begin position="219"/>
        <end position="234"/>
    </location>
</feature>
<dbReference type="PANTHER" id="PTHR24215:SF10">
    <property type="entry name" value="RHO-GTPASE-ACTIVATING PROTEIN LRG1"/>
    <property type="match status" value="1"/>
</dbReference>
<gene>
    <name evidence="11" type="ORF">G210_0435</name>
</gene>
<dbReference type="PROSITE" id="PS00478">
    <property type="entry name" value="LIM_DOMAIN_1"/>
    <property type="match status" value="2"/>
</dbReference>
<evidence type="ECO:0000259" key="9">
    <source>
        <dbReference type="PROSITE" id="PS50023"/>
    </source>
</evidence>